<evidence type="ECO:0000313" key="4">
    <source>
        <dbReference type="Proteomes" id="UP001621418"/>
    </source>
</evidence>
<keyword evidence="2" id="KW-0472">Membrane</keyword>
<dbReference type="GeneID" id="91376826"/>
<feature type="transmembrane region" description="Helical" evidence="2">
    <location>
        <begin position="64"/>
        <end position="87"/>
    </location>
</feature>
<keyword evidence="2" id="KW-0812">Transmembrane</keyword>
<evidence type="ECO:0000256" key="1">
    <source>
        <dbReference type="SAM" id="MobiDB-lite"/>
    </source>
</evidence>
<organism evidence="3 4">
    <name type="scientific">Nocardia salmonicida</name>
    <dbReference type="NCBI Taxonomy" id="53431"/>
    <lineage>
        <taxon>Bacteria</taxon>
        <taxon>Bacillati</taxon>
        <taxon>Actinomycetota</taxon>
        <taxon>Actinomycetes</taxon>
        <taxon>Mycobacteriales</taxon>
        <taxon>Nocardiaceae</taxon>
        <taxon>Nocardia</taxon>
    </lineage>
</organism>
<dbReference type="Proteomes" id="UP001621418">
    <property type="component" value="Chromosome"/>
</dbReference>
<feature type="compositionally biased region" description="Low complexity" evidence="1">
    <location>
        <begin position="1"/>
        <end position="20"/>
    </location>
</feature>
<sequence length="96" mass="10160">MVNENPLDAPPTQATADAPAEPGPPSWAAPALLLSVLMLGLDLLALIPLGAWMRDYGIGLIGTIYLIHVLASTAVAAWTLSWFPLLLDIEPDQQSS</sequence>
<feature type="region of interest" description="Disordered" evidence="1">
    <location>
        <begin position="1"/>
        <end position="24"/>
    </location>
</feature>
<keyword evidence="4" id="KW-1185">Reference proteome</keyword>
<evidence type="ECO:0000256" key="2">
    <source>
        <dbReference type="SAM" id="Phobius"/>
    </source>
</evidence>
<evidence type="ECO:0000313" key="3">
    <source>
        <dbReference type="EMBL" id="WTY33990.1"/>
    </source>
</evidence>
<keyword evidence="2" id="KW-1133">Transmembrane helix</keyword>
<proteinExistence type="predicted"/>
<reference evidence="3 4" key="1">
    <citation type="submission" date="2022-10" db="EMBL/GenBank/DDBJ databases">
        <title>The complete genomes of actinobacterial strains from the NBC collection.</title>
        <authorList>
            <person name="Joergensen T.S."/>
            <person name="Alvarez Arevalo M."/>
            <person name="Sterndorff E.B."/>
            <person name="Faurdal D."/>
            <person name="Vuksanovic O."/>
            <person name="Mourched A.-S."/>
            <person name="Charusanti P."/>
            <person name="Shaw S."/>
            <person name="Blin K."/>
            <person name="Weber T."/>
        </authorList>
    </citation>
    <scope>NUCLEOTIDE SEQUENCE [LARGE SCALE GENOMIC DNA]</scope>
    <source>
        <strain evidence="3 4">NBC_01413</strain>
    </source>
</reference>
<protein>
    <submittedName>
        <fullName evidence="3">Uncharacterized protein</fullName>
    </submittedName>
</protein>
<feature type="transmembrane region" description="Helical" evidence="2">
    <location>
        <begin position="27"/>
        <end position="52"/>
    </location>
</feature>
<name>A0ABZ1N273_9NOCA</name>
<accession>A0ABZ1N273</accession>
<gene>
    <name evidence="3" type="ORF">OG308_21950</name>
</gene>
<dbReference type="EMBL" id="CP109527">
    <property type="protein sequence ID" value="WTY33990.1"/>
    <property type="molecule type" value="Genomic_DNA"/>
</dbReference>
<dbReference type="RefSeq" id="WP_328662783.1">
    <property type="nucleotide sequence ID" value="NZ_CP108014.1"/>
</dbReference>